<sequence>MSYLDEELLGKDEFSLPSQLDHFSSGVLNASASSMRRIYVKYVGKKRAAASEKQQRIAKEKTVAAAERGAEEAKKQCGN</sequence>
<name>A0A0A0HU52_PARBD</name>
<gene>
    <name evidence="1" type="ORF">PADG_11151</name>
</gene>
<organism evidence="1 2">
    <name type="scientific">Paracoccidioides brasiliensis (strain Pb18)</name>
    <dbReference type="NCBI Taxonomy" id="502780"/>
    <lineage>
        <taxon>Eukaryota</taxon>
        <taxon>Fungi</taxon>
        <taxon>Dikarya</taxon>
        <taxon>Ascomycota</taxon>
        <taxon>Pezizomycotina</taxon>
        <taxon>Eurotiomycetes</taxon>
        <taxon>Eurotiomycetidae</taxon>
        <taxon>Onygenales</taxon>
        <taxon>Ajellomycetaceae</taxon>
        <taxon>Paracoccidioides</taxon>
    </lineage>
</organism>
<dbReference type="RefSeq" id="XP_010756747.1">
    <property type="nucleotide sequence ID" value="XM_010758445.1"/>
</dbReference>
<dbReference type="HOGENOM" id="CLU_2606663_0_0_1"/>
<dbReference type="InParanoid" id="A0A0A0HU52"/>
<reference evidence="1 2" key="1">
    <citation type="journal article" date="2011" name="PLoS Genet.">
        <title>Comparative genomic analysis of human fungal pathogens causing paracoccidioidomycosis.</title>
        <authorList>
            <person name="Desjardins C.A."/>
            <person name="Champion M.D."/>
            <person name="Holder J.W."/>
            <person name="Muszewska A."/>
            <person name="Goldberg J."/>
            <person name="Bailao A.M."/>
            <person name="Brigido M.M."/>
            <person name="Ferreira M.E."/>
            <person name="Garcia A.M."/>
            <person name="Grynberg M."/>
            <person name="Gujja S."/>
            <person name="Heiman D.I."/>
            <person name="Henn M.R."/>
            <person name="Kodira C.D."/>
            <person name="Leon-Narvaez H."/>
            <person name="Longo L.V."/>
            <person name="Ma L.J."/>
            <person name="Malavazi I."/>
            <person name="Matsuo A.L."/>
            <person name="Morais F.V."/>
            <person name="Pereira M."/>
            <person name="Rodriguez-Brito S."/>
            <person name="Sakthikumar S."/>
            <person name="Salem-Izacc S.M."/>
            <person name="Sykes S.M."/>
            <person name="Teixeira M.M."/>
            <person name="Vallejo M.C."/>
            <person name="Walter M.E."/>
            <person name="Yandava C."/>
            <person name="Young S."/>
            <person name="Zeng Q."/>
            <person name="Zucker J."/>
            <person name="Felipe M.S."/>
            <person name="Goldman G.H."/>
            <person name="Haas B.J."/>
            <person name="McEwen J.G."/>
            <person name="Nino-Vega G."/>
            <person name="Puccia R."/>
            <person name="San-Blas G."/>
            <person name="Soares C.M."/>
            <person name="Birren B.W."/>
            <person name="Cuomo C.A."/>
        </authorList>
    </citation>
    <scope>NUCLEOTIDE SEQUENCE [LARGE SCALE GENOMIC DNA]</scope>
    <source>
        <strain evidence="1 2">Pb18</strain>
    </source>
</reference>
<keyword evidence="2" id="KW-1185">Reference proteome</keyword>
<accession>A0A0A0HU52</accession>
<dbReference type="AlphaFoldDB" id="A0A0A0HU52"/>
<dbReference type="GeneID" id="22587048"/>
<dbReference type="VEuPathDB" id="FungiDB:PADG_11151"/>
<dbReference type="EMBL" id="KN275957">
    <property type="protein sequence ID" value="KGM92694.1"/>
    <property type="molecule type" value="Genomic_DNA"/>
</dbReference>
<protein>
    <submittedName>
        <fullName evidence="1">Uncharacterized protein</fullName>
    </submittedName>
</protein>
<dbReference type="Proteomes" id="UP000001628">
    <property type="component" value="Unassembled WGS sequence"/>
</dbReference>
<evidence type="ECO:0000313" key="2">
    <source>
        <dbReference type="Proteomes" id="UP000001628"/>
    </source>
</evidence>
<evidence type="ECO:0000313" key="1">
    <source>
        <dbReference type="EMBL" id="KGM92694.1"/>
    </source>
</evidence>
<dbReference type="KEGG" id="pbn:PADG_11151"/>
<proteinExistence type="predicted"/>